<name>A0A1L0DMC8_9ASCO</name>
<dbReference type="InterPro" id="IPR000719">
    <property type="entry name" value="Prot_kinase_dom"/>
</dbReference>
<evidence type="ECO:0000256" key="3">
    <source>
        <dbReference type="ARBA" id="ARBA00022679"/>
    </source>
</evidence>
<dbReference type="SMART" id="SM00220">
    <property type="entry name" value="S_TKc"/>
    <property type="match status" value="1"/>
</dbReference>
<keyword evidence="2" id="KW-0723">Serine/threonine-protein kinase</keyword>
<evidence type="ECO:0000259" key="7">
    <source>
        <dbReference type="PROSITE" id="PS50011"/>
    </source>
</evidence>
<dbReference type="InterPro" id="IPR011009">
    <property type="entry name" value="Kinase-like_dom_sf"/>
</dbReference>
<dbReference type="InterPro" id="IPR008271">
    <property type="entry name" value="Ser/Thr_kinase_AS"/>
</dbReference>
<dbReference type="GO" id="GO:0035556">
    <property type="term" value="P:intracellular signal transduction"/>
    <property type="evidence" value="ECO:0007669"/>
    <property type="project" value="TreeGrafter"/>
</dbReference>
<keyword evidence="3" id="KW-0808">Transferase</keyword>
<dbReference type="SUPFAM" id="SSF56112">
    <property type="entry name" value="Protein kinase-like (PK-like)"/>
    <property type="match status" value="1"/>
</dbReference>
<dbReference type="PROSITE" id="PS00108">
    <property type="entry name" value="PROTEIN_KINASE_ST"/>
    <property type="match status" value="1"/>
</dbReference>
<evidence type="ECO:0000256" key="2">
    <source>
        <dbReference type="ARBA" id="ARBA00022527"/>
    </source>
</evidence>
<sequence>MMLTSSLPPACTPSTGAPMPHKVSEYQLYENGQYLLKDTYRYIGQIQKGSFGRVTLAVNVNTNTKVAMKAMFKAKEVAPIARHEIRVLRKLGLANDHICQLLDHFETDEFIVLVLEYCSNGDMYDIIHLGQTSGPRAVDVWNLAKELSLGLAYAHLLGIYHRDIKPENILFTETGRVKICDWGLATYTRYSTDFNVGTEKYMAPECFLNSPMSVSTAIESYDCKYADYWSVGVTLLTAVFGTSPFKPVRAHDARGSADDFRRKDKSVKKSLESDCNFKNFVLYNMPEVLYDIYPTMNENCFKIFMNLLKVGGMEDDLESYNRKIELRSMEKFIEDLESNWKFGLTVWEEEELYENNDGDEDIVVNHDSVFDMDDFSVGGVAEADKEKERHNTDGASSVKYDDYDKDHGVENYKGETARGRASITAKESISIPSLVESSYQPKSWYDLEDDLDDAEFSKLFNSLSVRNVESVAIDAGRKESQKIHIFEKELVEGLSWSDY</sequence>
<dbReference type="GO" id="GO:0005524">
    <property type="term" value="F:ATP binding"/>
    <property type="evidence" value="ECO:0007669"/>
    <property type="project" value="UniProtKB-KW"/>
</dbReference>
<dbReference type="EMBL" id="LT635768">
    <property type="protein sequence ID" value="SGZ57740.1"/>
    <property type="molecule type" value="Genomic_DNA"/>
</dbReference>
<comment type="similarity">
    <text evidence="1">Belongs to the protein kinase superfamily. CAMK Ser/Thr protein kinase family. NIM1 subfamily.</text>
</comment>
<evidence type="ECO:0000313" key="9">
    <source>
        <dbReference type="Proteomes" id="UP000182259"/>
    </source>
</evidence>
<reference evidence="8 9" key="1">
    <citation type="submission" date="2016-10" db="EMBL/GenBank/DDBJ databases">
        <authorList>
            <person name="de Groot N.N."/>
        </authorList>
    </citation>
    <scope>NUCLEOTIDE SEQUENCE [LARGE SCALE GENOMIC DNA]</scope>
    <source>
        <strain evidence="8 9">PYCC 4715</strain>
    </source>
</reference>
<feature type="domain" description="Protein kinase" evidence="7">
    <location>
        <begin position="40"/>
        <end position="333"/>
    </location>
</feature>
<dbReference type="Proteomes" id="UP000182259">
    <property type="component" value="Chromosome V"/>
</dbReference>
<dbReference type="Pfam" id="PF00069">
    <property type="entry name" value="Pkinase"/>
    <property type="match status" value="1"/>
</dbReference>
<dbReference type="AlphaFoldDB" id="A0A1L0DMC8"/>
<evidence type="ECO:0000256" key="5">
    <source>
        <dbReference type="ARBA" id="ARBA00022777"/>
    </source>
</evidence>
<dbReference type="PANTHER" id="PTHR24346:SF82">
    <property type="entry name" value="KP78A-RELATED"/>
    <property type="match status" value="1"/>
</dbReference>
<evidence type="ECO:0000256" key="4">
    <source>
        <dbReference type="ARBA" id="ARBA00022741"/>
    </source>
</evidence>
<evidence type="ECO:0000256" key="1">
    <source>
        <dbReference type="ARBA" id="ARBA00010791"/>
    </source>
</evidence>
<accession>A0A1L0DMC8</accession>
<dbReference type="PANTHER" id="PTHR24346">
    <property type="entry name" value="MAP/MICROTUBULE AFFINITY-REGULATING KINASE"/>
    <property type="match status" value="1"/>
</dbReference>
<proteinExistence type="inferred from homology"/>
<dbReference type="PROSITE" id="PS50011">
    <property type="entry name" value="PROTEIN_KINASE_DOM"/>
    <property type="match status" value="1"/>
</dbReference>
<protein>
    <submittedName>
        <fullName evidence="8">CIC11C00000004547</fullName>
    </submittedName>
</protein>
<dbReference type="GO" id="GO:0005737">
    <property type="term" value="C:cytoplasm"/>
    <property type="evidence" value="ECO:0007669"/>
    <property type="project" value="TreeGrafter"/>
</dbReference>
<dbReference type="Gene3D" id="1.10.510.10">
    <property type="entry name" value="Transferase(Phosphotransferase) domain 1"/>
    <property type="match status" value="1"/>
</dbReference>
<keyword evidence="4" id="KW-0547">Nucleotide-binding</keyword>
<dbReference type="GO" id="GO:0004674">
    <property type="term" value="F:protein serine/threonine kinase activity"/>
    <property type="evidence" value="ECO:0007669"/>
    <property type="project" value="UniProtKB-KW"/>
</dbReference>
<gene>
    <name evidence="8" type="ORF">SAMEA4029009_CIC11G00000004547</name>
</gene>
<organism evidence="8 9">
    <name type="scientific">Sungouiella intermedia</name>
    <dbReference type="NCBI Taxonomy" id="45354"/>
    <lineage>
        <taxon>Eukaryota</taxon>
        <taxon>Fungi</taxon>
        <taxon>Dikarya</taxon>
        <taxon>Ascomycota</taxon>
        <taxon>Saccharomycotina</taxon>
        <taxon>Pichiomycetes</taxon>
        <taxon>Metschnikowiaceae</taxon>
        <taxon>Sungouiella</taxon>
    </lineage>
</organism>
<evidence type="ECO:0000256" key="6">
    <source>
        <dbReference type="ARBA" id="ARBA00022840"/>
    </source>
</evidence>
<keyword evidence="6" id="KW-0067">ATP-binding</keyword>
<keyword evidence="5" id="KW-0418">Kinase</keyword>
<evidence type="ECO:0000313" key="8">
    <source>
        <dbReference type="EMBL" id="SGZ57740.1"/>
    </source>
</evidence>